<reference evidence="2 3" key="2">
    <citation type="submission" date="2007-08" db="EMBL/GenBank/DDBJ databases">
        <authorList>
            <person name="Fulton L."/>
            <person name="Clifton S."/>
            <person name="Fulton B."/>
            <person name="Xu J."/>
            <person name="Minx P."/>
            <person name="Pepin K.H."/>
            <person name="Johnson M."/>
            <person name="Thiruvilangam P."/>
            <person name="Bhonagiri V."/>
            <person name="Nash W.E."/>
            <person name="Wang C."/>
            <person name="Mardis E.R."/>
            <person name="Wilson R.K."/>
        </authorList>
    </citation>
    <scope>NUCLEOTIDE SEQUENCE [LARGE SCALE GENOMIC DNA]</scope>
    <source>
        <strain evidence="2 3">DSM 753</strain>
    </source>
</reference>
<proteinExistence type="predicted"/>
<feature type="compositionally biased region" description="Basic and acidic residues" evidence="1">
    <location>
        <begin position="92"/>
        <end position="104"/>
    </location>
</feature>
<accession>A7VV78</accession>
<feature type="region of interest" description="Disordered" evidence="1">
    <location>
        <begin position="65"/>
        <end position="104"/>
    </location>
</feature>
<organism evidence="2 3">
    <name type="scientific">[Clostridium] leptum DSM 753</name>
    <dbReference type="NCBI Taxonomy" id="428125"/>
    <lineage>
        <taxon>Bacteria</taxon>
        <taxon>Bacillati</taxon>
        <taxon>Bacillota</taxon>
        <taxon>Clostridia</taxon>
        <taxon>Eubacteriales</taxon>
        <taxon>Oscillospiraceae</taxon>
        <taxon>Oscillospiraceae incertae sedis</taxon>
    </lineage>
</organism>
<feature type="compositionally biased region" description="Basic residues" evidence="1">
    <location>
        <begin position="73"/>
        <end position="87"/>
    </location>
</feature>
<reference evidence="2 3" key="1">
    <citation type="submission" date="2007-08" db="EMBL/GenBank/DDBJ databases">
        <title>Draft genome sequence of Clostridium leptum (DSM 753).</title>
        <authorList>
            <person name="Sudarsanam P."/>
            <person name="Ley R."/>
            <person name="Guruge J."/>
            <person name="Turnbaugh P.J."/>
            <person name="Mahowald M."/>
            <person name="Liep D."/>
            <person name="Gordon J."/>
        </authorList>
    </citation>
    <scope>NUCLEOTIDE SEQUENCE [LARGE SCALE GENOMIC DNA]</scope>
    <source>
        <strain evidence="2 3">DSM 753</strain>
    </source>
</reference>
<dbReference type="Proteomes" id="UP000003490">
    <property type="component" value="Unassembled WGS sequence"/>
</dbReference>
<sequence length="104" mass="11864">MKRLHTPGRKRYGNNKRHALLKSRLVTALPASVSPLFAARVHFSVIPHWITMALGLAGGNRQLENSSPGFRPLKSKNRKMRQKHKKMVQTAIDERPPLGYTERK</sequence>
<dbReference type="HOGENOM" id="CLU_2245246_0_0_9"/>
<protein>
    <submittedName>
        <fullName evidence="2">Uncharacterized protein</fullName>
    </submittedName>
</protein>
<comment type="caution">
    <text evidence="2">The sequence shown here is derived from an EMBL/GenBank/DDBJ whole genome shotgun (WGS) entry which is preliminary data.</text>
</comment>
<evidence type="ECO:0000313" key="3">
    <source>
        <dbReference type="Proteomes" id="UP000003490"/>
    </source>
</evidence>
<dbReference type="EMBL" id="ABCB02000019">
    <property type="protein sequence ID" value="EDO60878.1"/>
    <property type="molecule type" value="Genomic_DNA"/>
</dbReference>
<dbReference type="AlphaFoldDB" id="A7VV78"/>
<name>A7VV78_9FIRM</name>
<evidence type="ECO:0000313" key="2">
    <source>
        <dbReference type="EMBL" id="EDO60878.1"/>
    </source>
</evidence>
<gene>
    <name evidence="2" type="ORF">CLOLEP_02483</name>
</gene>
<evidence type="ECO:0000256" key="1">
    <source>
        <dbReference type="SAM" id="MobiDB-lite"/>
    </source>
</evidence>